<evidence type="ECO:0000256" key="2">
    <source>
        <dbReference type="SAM" id="SignalP"/>
    </source>
</evidence>
<feature type="compositionally biased region" description="Basic and acidic residues" evidence="1">
    <location>
        <begin position="326"/>
        <end position="344"/>
    </location>
</feature>
<dbReference type="STRING" id="36050.A0A1B8AHR4"/>
<dbReference type="EMBL" id="LYXU01000004">
    <property type="protein sequence ID" value="OBS20020.1"/>
    <property type="molecule type" value="Genomic_DNA"/>
</dbReference>
<feature type="compositionally biased region" description="Polar residues" evidence="1">
    <location>
        <begin position="303"/>
        <end position="325"/>
    </location>
</feature>
<feature type="region of interest" description="Disordered" evidence="1">
    <location>
        <begin position="242"/>
        <end position="353"/>
    </location>
</feature>
<dbReference type="InterPro" id="IPR029167">
    <property type="entry name" value="Mug117"/>
</dbReference>
<feature type="chain" id="PRO_5008602924" evidence="2">
    <location>
        <begin position="18"/>
        <end position="1233"/>
    </location>
</feature>
<dbReference type="OMA" id="KIGPPKI"/>
<evidence type="ECO:0000313" key="4">
    <source>
        <dbReference type="Proteomes" id="UP000091967"/>
    </source>
</evidence>
<feature type="compositionally biased region" description="Low complexity" evidence="1">
    <location>
        <begin position="878"/>
        <end position="895"/>
    </location>
</feature>
<feature type="region of interest" description="Disordered" evidence="1">
    <location>
        <begin position="121"/>
        <end position="199"/>
    </location>
</feature>
<gene>
    <name evidence="3" type="ORF">FPOA_11741</name>
</gene>
<evidence type="ECO:0000313" key="3">
    <source>
        <dbReference type="EMBL" id="OBS20020.1"/>
    </source>
</evidence>
<keyword evidence="2" id="KW-0732">Signal</keyword>
<accession>A0A1B8AHR4</accession>
<feature type="compositionally biased region" description="Low complexity" evidence="1">
    <location>
        <begin position="187"/>
        <end position="198"/>
    </location>
</feature>
<feature type="compositionally biased region" description="Basic and acidic residues" evidence="1">
    <location>
        <begin position="486"/>
        <end position="499"/>
    </location>
</feature>
<evidence type="ECO:0000256" key="1">
    <source>
        <dbReference type="SAM" id="MobiDB-lite"/>
    </source>
</evidence>
<feature type="signal peptide" evidence="2">
    <location>
        <begin position="1"/>
        <end position="17"/>
    </location>
</feature>
<proteinExistence type="predicted"/>
<protein>
    <submittedName>
        <fullName evidence="3">Uncharacterized protein</fullName>
    </submittedName>
</protein>
<feature type="compositionally biased region" description="Polar residues" evidence="1">
    <location>
        <begin position="124"/>
        <end position="149"/>
    </location>
</feature>
<feature type="compositionally biased region" description="Low complexity" evidence="1">
    <location>
        <begin position="500"/>
        <end position="522"/>
    </location>
</feature>
<name>A0A1B8AHR4_FUSPO</name>
<dbReference type="Pfam" id="PF15474">
    <property type="entry name" value="MU117"/>
    <property type="match status" value="1"/>
</dbReference>
<sequence length="1233" mass="128396">MRTTFFALSGLPFYAFAQDPVPDAAVAASEAFVPPVIDTSIDVPLDLHPTSSDAIVVPESTTEVDPEITTAQVPTFQDTSTGLPIVVDSSTLPVPVDTTTGPASVVDISTDSTPAIDTAEPIAQDTTTQPLFQGTATGQPSVIDASTGSAPVIGASTGSAPDIDASTGSAPDIDASTGSAPVINTGTQPTDQDPTTQPIVQSTTVGQPVVADTTLEQQPPVGSTTTGVPSVETTAEISSAEISSAEISSAEISSAEISSAEISSAEISSAEISSAETTVEISSAETTAEISSAETSTGPPAETTIQQESVQDTTTTAAGQPVKTTSPEEVKTTEESKPSTKDEEPAITQAPTTTAAAAATASVSSVSSEVAVLIPIINKWAEDPDSLTDETNKKVEDTHGDIIAVVVGLGGKPDVACNKKRGLGMRRLKGRGLLGPIGDVINKLACMAQDLTKISSNIIAGNVPAVTSVIPQVKSQNDDLTEEEENKSNESKDSTKQETTKQATTESPTSTEESTTTEATTTATSDMIVCASGSCGGGSCPIGLGSSGSMPERMKSIPRDVNCQDIPTTTIDGPLPTGPISLDGSKSDKGLNARTFFDGDMTPNPAYIDILSMNPDTTWDDQRILTTGHWVGAPLDDGWSAAGVNGIYGCTAVLIVSNLGVYTSHIWEVPGFIDEVDFRPTSDDFFETNVFQVLRNGALDATDITSATGISTLIGTDGAPGPLHSQFEPQVFVVTPFNTNQSPENPSMYRYEARAKQLSDQVTDMIPGALARGVYGYWPLNGHVSTGGGYRGRTIVEFDMLDGLIASEEDPNKHQAIGRWRFWVEDNLWATHSFNVYNDFFDYAGAEAGIPSNGNQKRDEDDAVHKCLIRGDVTATTSDVTSSTKTTAADAPSSTETTAADAPSSTETTAADAPSSTETTAADAPSSTETIAADAPSSTETIAADATSTEKAATTSDATSTEKADTTSDATLLPTSTLSTLITTTRAVTSDASTTSEEARTYYPCVIYGGPRVSKPYCQCSTTVSGKQYVATASLIDNSCADYTSYPSPVVPITAAPVTQAPIQTPLTTTKQGTVLVYSAYTFQYFRVNTIHITATVGYGEPSTVSTPLPSQTAVDNDGSGQCGTSDSLSKHGFGDACDRAINSFDADTVYTGFTSRYSQLRKGILMAASMGTASCLAKFECDDYGIGMKGSDIIAAREKAKKDDGIWICGHIRLSNSCSVVMDYCTNCHNKG</sequence>
<dbReference type="Proteomes" id="UP000091967">
    <property type="component" value="Unassembled WGS sequence"/>
</dbReference>
<feature type="compositionally biased region" description="Low complexity" evidence="1">
    <location>
        <begin position="242"/>
        <end position="297"/>
    </location>
</feature>
<feature type="compositionally biased region" description="Polar residues" evidence="1">
    <location>
        <begin position="176"/>
        <end position="186"/>
    </location>
</feature>
<feature type="region of interest" description="Disordered" evidence="1">
    <location>
        <begin position="474"/>
        <end position="522"/>
    </location>
</feature>
<feature type="compositionally biased region" description="Polar residues" evidence="1">
    <location>
        <begin position="903"/>
        <end position="959"/>
    </location>
</feature>
<reference evidence="3 4" key="1">
    <citation type="submission" date="2016-06" db="EMBL/GenBank/DDBJ databases">
        <title>Living apart together: crosstalk between the core and supernumerary genomes in a fungal plant pathogen.</title>
        <authorList>
            <person name="Vanheule A."/>
            <person name="Audenaert K."/>
            <person name="Warris S."/>
            <person name="Van De Geest H."/>
            <person name="Schijlen E."/>
            <person name="Hofte M."/>
            <person name="De Saeger S."/>
            <person name="Haesaert G."/>
            <person name="Waalwijk C."/>
            <person name="Van Der Lee T."/>
        </authorList>
    </citation>
    <scope>NUCLEOTIDE SEQUENCE [LARGE SCALE GENOMIC DNA]</scope>
    <source>
        <strain evidence="3 4">2516</strain>
    </source>
</reference>
<keyword evidence="4" id="KW-1185">Reference proteome</keyword>
<feature type="region of interest" description="Disordered" evidence="1">
    <location>
        <begin position="878"/>
        <end position="971"/>
    </location>
</feature>
<dbReference type="AlphaFoldDB" id="A0A1B8AHR4"/>
<comment type="caution">
    <text evidence="3">The sequence shown here is derived from an EMBL/GenBank/DDBJ whole genome shotgun (WGS) entry which is preliminary data.</text>
</comment>
<organism evidence="3 4">
    <name type="scientific">Fusarium poae</name>
    <dbReference type="NCBI Taxonomy" id="36050"/>
    <lineage>
        <taxon>Eukaryota</taxon>
        <taxon>Fungi</taxon>
        <taxon>Dikarya</taxon>
        <taxon>Ascomycota</taxon>
        <taxon>Pezizomycotina</taxon>
        <taxon>Sordariomycetes</taxon>
        <taxon>Hypocreomycetidae</taxon>
        <taxon>Hypocreales</taxon>
        <taxon>Nectriaceae</taxon>
        <taxon>Fusarium</taxon>
    </lineage>
</organism>